<accession>I2BBJ0</accession>
<dbReference type="RefSeq" id="WP_002439026.1">
    <property type="nucleotide sequence ID" value="NC_017910.1"/>
</dbReference>
<evidence type="ECO:0000256" key="1">
    <source>
        <dbReference type="ARBA" id="ARBA00004141"/>
    </source>
</evidence>
<dbReference type="OrthoDB" id="6402862at2"/>
<keyword evidence="8" id="KW-1185">Reference proteome</keyword>
<dbReference type="HOGENOM" id="CLU_116732_4_0_6"/>
<dbReference type="PANTHER" id="PTHR33507">
    <property type="entry name" value="INNER MEMBRANE PROTEIN YBBJ"/>
    <property type="match status" value="1"/>
</dbReference>
<proteinExistence type="predicted"/>
<evidence type="ECO:0000313" key="7">
    <source>
        <dbReference type="EMBL" id="AFJ47894.1"/>
    </source>
</evidence>
<dbReference type="STRING" id="630626.EBL_c28240"/>
<protein>
    <submittedName>
        <fullName evidence="7">Conserved inner membrane protein</fullName>
    </submittedName>
</protein>
<evidence type="ECO:0000313" key="8">
    <source>
        <dbReference type="Proteomes" id="UP000001955"/>
    </source>
</evidence>
<dbReference type="InterPro" id="IPR012340">
    <property type="entry name" value="NA-bd_OB-fold"/>
</dbReference>
<dbReference type="AlphaFoldDB" id="I2BBJ0"/>
<feature type="transmembrane region" description="Helical" evidence="5">
    <location>
        <begin position="55"/>
        <end position="72"/>
    </location>
</feature>
<gene>
    <name evidence="7" type="primary">ybbJ</name>
    <name evidence="7" type="ordered locus">EBL_c28240</name>
</gene>
<reference evidence="7 8" key="1">
    <citation type="journal article" date="2012" name="J. Bacteriol.">
        <title>Complete genome sequence of the B12-producing Shimwellia blattae strain DSM 4481, isolated from a cockroach.</title>
        <authorList>
            <person name="Brzuszkiewicz E."/>
            <person name="Waschkowitz T."/>
            <person name="Wiezer A."/>
            <person name="Daniel R."/>
        </authorList>
    </citation>
    <scope>NUCLEOTIDE SEQUENCE [LARGE SCALE GENOMIC DNA]</scope>
    <source>
        <strain evidence="8">ATCC 29907 / DSM 4481 / JCM 1650 / NBRC 105725 / CDC 9005-74</strain>
    </source>
</reference>
<dbReference type="PATRIC" id="fig|630626.3.peg.2740"/>
<evidence type="ECO:0000256" key="2">
    <source>
        <dbReference type="ARBA" id="ARBA00022692"/>
    </source>
</evidence>
<dbReference type="InterPro" id="IPR002810">
    <property type="entry name" value="NfeD-like_C"/>
</dbReference>
<organism evidence="7 8">
    <name type="scientific">Shimwellia blattae (strain ATCC 29907 / DSM 4481 / JCM 1650 / NBRC 105725 / CDC 9005-74)</name>
    <name type="common">Escherichia blattae</name>
    <dbReference type="NCBI Taxonomy" id="630626"/>
    <lineage>
        <taxon>Bacteria</taxon>
        <taxon>Pseudomonadati</taxon>
        <taxon>Pseudomonadota</taxon>
        <taxon>Gammaproteobacteria</taxon>
        <taxon>Enterobacterales</taxon>
        <taxon>Enterobacteriaceae</taxon>
        <taxon>Shimwellia</taxon>
    </lineage>
</organism>
<evidence type="ECO:0000256" key="5">
    <source>
        <dbReference type="SAM" id="Phobius"/>
    </source>
</evidence>
<dbReference type="InterPro" id="IPR052165">
    <property type="entry name" value="Membrane_assoc_protease"/>
</dbReference>
<keyword evidence="4 5" id="KW-0472">Membrane</keyword>
<dbReference type="Gene3D" id="2.40.50.140">
    <property type="entry name" value="Nucleic acid-binding proteins"/>
    <property type="match status" value="1"/>
</dbReference>
<dbReference type="GO" id="GO:0005886">
    <property type="term" value="C:plasma membrane"/>
    <property type="evidence" value="ECO:0007669"/>
    <property type="project" value="TreeGrafter"/>
</dbReference>
<dbReference type="PANTHER" id="PTHR33507:SF3">
    <property type="entry name" value="INNER MEMBRANE PROTEIN YBBJ"/>
    <property type="match status" value="1"/>
</dbReference>
<dbReference type="KEGG" id="ebt:EBL_c28240"/>
<evidence type="ECO:0000256" key="3">
    <source>
        <dbReference type="ARBA" id="ARBA00022989"/>
    </source>
</evidence>
<feature type="transmembrane region" description="Helical" evidence="5">
    <location>
        <begin position="31"/>
        <end position="49"/>
    </location>
</feature>
<comment type="subcellular location">
    <subcellularLocation>
        <location evidence="1">Membrane</location>
        <topology evidence="1">Multi-pass membrane protein</topology>
    </subcellularLocation>
</comment>
<name>I2BBJ0_SHIBC</name>
<evidence type="ECO:0000256" key="4">
    <source>
        <dbReference type="ARBA" id="ARBA00023136"/>
    </source>
</evidence>
<dbReference type="Pfam" id="PF01957">
    <property type="entry name" value="NfeD"/>
    <property type="match status" value="1"/>
</dbReference>
<feature type="domain" description="NfeD-like C-terminal" evidence="6">
    <location>
        <begin position="93"/>
        <end position="147"/>
    </location>
</feature>
<evidence type="ECO:0000259" key="6">
    <source>
        <dbReference type="Pfam" id="PF01957"/>
    </source>
</evidence>
<dbReference type="SUPFAM" id="SSF141322">
    <property type="entry name" value="NfeD domain-like"/>
    <property type="match status" value="1"/>
</dbReference>
<keyword evidence="3 5" id="KW-1133">Transmembrane helix</keyword>
<dbReference type="eggNOG" id="COG1585">
    <property type="taxonomic scope" value="Bacteria"/>
</dbReference>
<dbReference type="EMBL" id="CP001560">
    <property type="protein sequence ID" value="AFJ47894.1"/>
    <property type="molecule type" value="Genomic_DNA"/>
</dbReference>
<keyword evidence="2 5" id="KW-0812">Transmembrane</keyword>
<accession>K6UP59</accession>
<dbReference type="Proteomes" id="UP000001955">
    <property type="component" value="Chromosome"/>
</dbReference>
<sequence length="153" mass="16892">MIALIAEHPHAFWLSLGGLLLAAEMMGASGYLLWSGIAAVVTGLLVWVLPLNWEWQGVCFAVLTVISVWLWWRWLYRRRQRDTGAPKLNQRGNQLIGQIFVLDTALVNGRGNVRIGDSTWPVSAADDLPAGCRVQVIALEGITLRIRALGPHA</sequence>